<protein>
    <submittedName>
        <fullName evidence="7">ABC transporter ATP-binding protein</fullName>
    </submittedName>
</protein>
<sequence length="234" mass="26087">MLEIRNIHVYYGQVHAVKGISLEVHQGKITAVLGANGAGKSTTLMTLVGAVPSQDGSIWLDGRDISRWRMQKIARQRITLVPEGRHIFPDFSVDENLRAGAYTVRSAKRVQDLRENVFELFPRLKERLSQKGGTLSGGEQQMLAIARGLMADPTILLLDEPSLGLAPKLMDTIFEHIVEINRQGITILLVEQNARLALDIAHQGYVLETGRVALHGTRDELRHNDRVRQAYLGL</sequence>
<organism evidence="7 8">
    <name type="scientific">candidate division KSB3 bacterium</name>
    <dbReference type="NCBI Taxonomy" id="2044937"/>
    <lineage>
        <taxon>Bacteria</taxon>
        <taxon>candidate division KSB3</taxon>
    </lineage>
</organism>
<feature type="domain" description="ABC transporter" evidence="6">
    <location>
        <begin position="2"/>
        <end position="234"/>
    </location>
</feature>
<evidence type="ECO:0000256" key="2">
    <source>
        <dbReference type="ARBA" id="ARBA00022448"/>
    </source>
</evidence>
<dbReference type="GO" id="GO:0016887">
    <property type="term" value="F:ATP hydrolysis activity"/>
    <property type="evidence" value="ECO:0007669"/>
    <property type="project" value="InterPro"/>
</dbReference>
<dbReference type="Proteomes" id="UP000229740">
    <property type="component" value="Unassembled WGS sequence"/>
</dbReference>
<proteinExistence type="inferred from homology"/>
<dbReference type="GO" id="GO:0005524">
    <property type="term" value="F:ATP binding"/>
    <property type="evidence" value="ECO:0007669"/>
    <property type="project" value="UniProtKB-KW"/>
</dbReference>
<comment type="caution">
    <text evidence="7">The sequence shown here is derived from an EMBL/GenBank/DDBJ whole genome shotgun (WGS) entry which is preliminary data.</text>
</comment>
<keyword evidence="5" id="KW-0029">Amino-acid transport</keyword>
<dbReference type="AlphaFoldDB" id="A0A2G6E1W0"/>
<dbReference type="Gene3D" id="3.40.50.300">
    <property type="entry name" value="P-loop containing nucleotide triphosphate hydrolases"/>
    <property type="match status" value="1"/>
</dbReference>
<dbReference type="PANTHER" id="PTHR43820">
    <property type="entry name" value="HIGH-AFFINITY BRANCHED-CHAIN AMINO ACID TRANSPORT ATP-BINDING PROTEIN LIVF"/>
    <property type="match status" value="1"/>
</dbReference>
<evidence type="ECO:0000313" key="7">
    <source>
        <dbReference type="EMBL" id="PID56030.1"/>
    </source>
</evidence>
<dbReference type="SMART" id="SM00382">
    <property type="entry name" value="AAA"/>
    <property type="match status" value="1"/>
</dbReference>
<dbReference type="PROSITE" id="PS50893">
    <property type="entry name" value="ABC_TRANSPORTER_2"/>
    <property type="match status" value="1"/>
</dbReference>
<gene>
    <name evidence="7" type="ORF">CSB45_13085</name>
</gene>
<dbReference type="InterPro" id="IPR003439">
    <property type="entry name" value="ABC_transporter-like_ATP-bd"/>
</dbReference>
<reference evidence="7 8" key="1">
    <citation type="submission" date="2017-10" db="EMBL/GenBank/DDBJ databases">
        <title>Novel microbial diversity and functional potential in the marine mammal oral microbiome.</title>
        <authorList>
            <person name="Dudek N.K."/>
            <person name="Sun C.L."/>
            <person name="Burstein D."/>
            <person name="Kantor R.S."/>
            <person name="Aliaga Goltsman D.S."/>
            <person name="Bik E.M."/>
            <person name="Thomas B.C."/>
            <person name="Banfield J.F."/>
            <person name="Relman D.A."/>
        </authorList>
    </citation>
    <scope>NUCLEOTIDE SEQUENCE [LARGE SCALE GENOMIC DNA]</scope>
    <source>
        <strain evidence="7">DOLZORAL124_49_17</strain>
    </source>
</reference>
<name>A0A2G6E1W0_9BACT</name>
<keyword evidence="3" id="KW-0547">Nucleotide-binding</keyword>
<comment type="similarity">
    <text evidence="1">Belongs to the ABC transporter superfamily.</text>
</comment>
<dbReference type="InterPro" id="IPR027417">
    <property type="entry name" value="P-loop_NTPase"/>
</dbReference>
<dbReference type="SUPFAM" id="SSF52540">
    <property type="entry name" value="P-loop containing nucleoside triphosphate hydrolases"/>
    <property type="match status" value="1"/>
</dbReference>
<evidence type="ECO:0000256" key="5">
    <source>
        <dbReference type="ARBA" id="ARBA00022970"/>
    </source>
</evidence>
<evidence type="ECO:0000259" key="6">
    <source>
        <dbReference type="PROSITE" id="PS50893"/>
    </source>
</evidence>
<dbReference type="GO" id="GO:0015807">
    <property type="term" value="P:L-amino acid transport"/>
    <property type="evidence" value="ECO:0007669"/>
    <property type="project" value="TreeGrafter"/>
</dbReference>
<evidence type="ECO:0000256" key="3">
    <source>
        <dbReference type="ARBA" id="ARBA00022741"/>
    </source>
</evidence>
<keyword evidence="4 7" id="KW-0067">ATP-binding</keyword>
<keyword evidence="2" id="KW-0813">Transport</keyword>
<evidence type="ECO:0000256" key="4">
    <source>
        <dbReference type="ARBA" id="ARBA00022840"/>
    </source>
</evidence>
<dbReference type="EMBL" id="PDPS01000039">
    <property type="protein sequence ID" value="PID56030.1"/>
    <property type="molecule type" value="Genomic_DNA"/>
</dbReference>
<dbReference type="GO" id="GO:0015658">
    <property type="term" value="F:branched-chain amino acid transmembrane transporter activity"/>
    <property type="evidence" value="ECO:0007669"/>
    <property type="project" value="TreeGrafter"/>
</dbReference>
<dbReference type="PANTHER" id="PTHR43820:SF4">
    <property type="entry name" value="HIGH-AFFINITY BRANCHED-CHAIN AMINO ACID TRANSPORT ATP-BINDING PROTEIN LIVF"/>
    <property type="match status" value="1"/>
</dbReference>
<dbReference type="InterPro" id="IPR003593">
    <property type="entry name" value="AAA+_ATPase"/>
</dbReference>
<dbReference type="CDD" id="cd03224">
    <property type="entry name" value="ABC_TM1139_LivF_branched"/>
    <property type="match status" value="1"/>
</dbReference>
<dbReference type="InterPro" id="IPR017871">
    <property type="entry name" value="ABC_transporter-like_CS"/>
</dbReference>
<evidence type="ECO:0000256" key="1">
    <source>
        <dbReference type="ARBA" id="ARBA00005417"/>
    </source>
</evidence>
<dbReference type="Pfam" id="PF00005">
    <property type="entry name" value="ABC_tran"/>
    <property type="match status" value="1"/>
</dbReference>
<evidence type="ECO:0000313" key="8">
    <source>
        <dbReference type="Proteomes" id="UP000229740"/>
    </source>
</evidence>
<dbReference type="InterPro" id="IPR052156">
    <property type="entry name" value="BCAA_Transport_ATP-bd_LivF"/>
</dbReference>
<dbReference type="PROSITE" id="PS00211">
    <property type="entry name" value="ABC_TRANSPORTER_1"/>
    <property type="match status" value="1"/>
</dbReference>
<accession>A0A2G6E1W0</accession>